<dbReference type="CDD" id="cd02208">
    <property type="entry name" value="cupin_RmlC-like"/>
    <property type="match status" value="1"/>
</dbReference>
<organism evidence="2 3">
    <name type="scientific">Neospora caninum (strain Liverpool)</name>
    <dbReference type="NCBI Taxonomy" id="572307"/>
    <lineage>
        <taxon>Eukaryota</taxon>
        <taxon>Sar</taxon>
        <taxon>Alveolata</taxon>
        <taxon>Apicomplexa</taxon>
        <taxon>Conoidasida</taxon>
        <taxon>Coccidia</taxon>
        <taxon>Eucoccidiorida</taxon>
        <taxon>Eimeriorina</taxon>
        <taxon>Sarcocystidae</taxon>
        <taxon>Neospora</taxon>
    </lineage>
</organism>
<dbReference type="SUPFAM" id="SSF51182">
    <property type="entry name" value="RmlC-like cupins"/>
    <property type="match status" value="1"/>
</dbReference>
<feature type="region of interest" description="Disordered" evidence="1">
    <location>
        <begin position="187"/>
        <end position="220"/>
    </location>
</feature>
<feature type="compositionally biased region" description="Polar residues" evidence="1">
    <location>
        <begin position="1384"/>
        <end position="1396"/>
    </location>
</feature>
<feature type="compositionally biased region" description="Polar residues" evidence="1">
    <location>
        <begin position="278"/>
        <end position="291"/>
    </location>
</feature>
<feature type="compositionally biased region" description="Low complexity" evidence="1">
    <location>
        <begin position="585"/>
        <end position="594"/>
    </location>
</feature>
<feature type="compositionally biased region" description="Basic and acidic residues" evidence="1">
    <location>
        <begin position="1612"/>
        <end position="1690"/>
    </location>
</feature>
<proteinExistence type="predicted"/>
<feature type="compositionally biased region" description="Basic and acidic residues" evidence="1">
    <location>
        <begin position="1584"/>
        <end position="1600"/>
    </location>
</feature>
<feature type="region of interest" description="Disordered" evidence="1">
    <location>
        <begin position="1569"/>
        <end position="1745"/>
    </location>
</feature>
<reference evidence="3" key="1">
    <citation type="journal article" date="2012" name="PLoS Pathog.">
        <title>Comparative genomics of the apicomplexan parasites Toxoplasma gondii and Neospora caninum: Coccidia differing in host range and transmission strategy.</title>
        <authorList>
            <person name="Reid A.J."/>
            <person name="Vermont S.J."/>
            <person name="Cotton J.A."/>
            <person name="Harris D."/>
            <person name="Hill-Cawthorne G.A."/>
            <person name="Konen-Waisman S."/>
            <person name="Latham S.M."/>
            <person name="Mourier T."/>
            <person name="Norton R."/>
            <person name="Quail M.A."/>
            <person name="Sanders M."/>
            <person name="Shanmugam D."/>
            <person name="Sohal A."/>
            <person name="Wasmuth J.D."/>
            <person name="Brunk B."/>
            <person name="Grigg M.E."/>
            <person name="Howard J.C."/>
            <person name="Parkinson J."/>
            <person name="Roos D.S."/>
            <person name="Trees A.J."/>
            <person name="Berriman M."/>
            <person name="Pain A."/>
            <person name="Wastling J.M."/>
        </authorList>
    </citation>
    <scope>NUCLEOTIDE SEQUENCE [LARGE SCALE GENOMIC DNA]</scope>
    <source>
        <strain evidence="3">Liverpool</strain>
    </source>
</reference>
<feature type="compositionally biased region" description="Basic residues" evidence="1">
    <location>
        <begin position="187"/>
        <end position="200"/>
    </location>
</feature>
<dbReference type="InParanoid" id="F0VD08"/>
<dbReference type="InterPro" id="IPR014710">
    <property type="entry name" value="RmlC-like_jellyroll"/>
</dbReference>
<feature type="region of interest" description="Disordered" evidence="1">
    <location>
        <begin position="236"/>
        <end position="411"/>
    </location>
</feature>
<feature type="compositionally biased region" description="Low complexity" evidence="1">
    <location>
        <begin position="388"/>
        <end position="411"/>
    </location>
</feature>
<evidence type="ECO:0000313" key="3">
    <source>
        <dbReference type="Proteomes" id="UP000007494"/>
    </source>
</evidence>
<dbReference type="GeneID" id="13443832"/>
<evidence type="ECO:0008006" key="4">
    <source>
        <dbReference type="Google" id="ProtNLM"/>
    </source>
</evidence>
<feature type="compositionally biased region" description="Low complexity" evidence="1">
    <location>
        <begin position="553"/>
        <end position="563"/>
    </location>
</feature>
<feature type="region of interest" description="Disordered" evidence="1">
    <location>
        <begin position="1368"/>
        <end position="1413"/>
    </location>
</feature>
<feature type="compositionally biased region" description="Basic residues" evidence="1">
    <location>
        <begin position="1601"/>
        <end position="1611"/>
    </location>
</feature>
<feature type="region of interest" description="Disordered" evidence="1">
    <location>
        <begin position="17"/>
        <end position="137"/>
    </location>
</feature>
<evidence type="ECO:0000313" key="2">
    <source>
        <dbReference type="EMBL" id="CBZ51523.1"/>
    </source>
</evidence>
<feature type="compositionally biased region" description="Polar residues" evidence="1">
    <location>
        <begin position="1734"/>
        <end position="1743"/>
    </location>
</feature>
<dbReference type="VEuPathDB" id="ToxoDB:NCLIV_013160"/>
<feature type="region of interest" description="Disordered" evidence="1">
    <location>
        <begin position="1442"/>
        <end position="1476"/>
    </location>
</feature>
<feature type="compositionally biased region" description="Basic and acidic residues" evidence="1">
    <location>
        <begin position="319"/>
        <end position="328"/>
    </location>
</feature>
<feature type="compositionally biased region" description="Basic and acidic residues" evidence="1">
    <location>
        <begin position="775"/>
        <end position="797"/>
    </location>
</feature>
<feature type="compositionally biased region" description="Basic and acidic residues" evidence="1">
    <location>
        <begin position="617"/>
        <end position="631"/>
    </location>
</feature>
<dbReference type="eggNOG" id="ENOG502QYXS">
    <property type="taxonomic scope" value="Eukaryota"/>
</dbReference>
<dbReference type="RefSeq" id="XP_003881556.1">
    <property type="nucleotide sequence ID" value="XM_003881507.1"/>
</dbReference>
<feature type="compositionally biased region" description="Basic and acidic residues" evidence="1">
    <location>
        <begin position="1071"/>
        <end position="1083"/>
    </location>
</feature>
<feature type="compositionally biased region" description="Basic and acidic residues" evidence="1">
    <location>
        <begin position="1710"/>
        <end position="1722"/>
    </location>
</feature>
<feature type="compositionally biased region" description="Low complexity" evidence="1">
    <location>
        <begin position="809"/>
        <end position="824"/>
    </location>
</feature>
<feature type="compositionally biased region" description="Basic and acidic residues" evidence="1">
    <location>
        <begin position="263"/>
        <end position="277"/>
    </location>
</feature>
<sequence length="1907" mass="204649">MASLQLPVGFPHASLPRAAADQQLRHTELPTGLPSGVLTPQRRATLPVSREGSEQRSGATFVYPSSGPQPQALSSSFPSSSPPFPFVFLTSSDAQPGLPPERNSTAAPPPPAAAFPAAPGSLASTQSQPGPGNAAYLTSALSGLSSLPPGAVPTVSAPAFPYVVCPDGARAPSLSRVVPIILTSPLRRKKRTQSTGRRKSLHEEEAASVSASKSRTLSLSTGRARGGLAYVVSRGHRERAASAGPASGSLGENGADSSPARQPVREFTSRLPSDRSSHTATSLDRSSSRQPPSLFFVSPSAVTAEARPGRAAEGGETCARAEHTETERNPTFLSSPFHRSLPSSRNGPFRGPEQNRGDSATVSFPGVSPFQHPERPPHSHAVPPPLAAPGLPASSHLSSLGSSVSGTSASLPHLQSPETVFPAACSFSSVLGRSEEPAAPGGSASLHSSVSGSCPLAAVATPAFPSHQNVPASPRASAPLSSSGSVALVVGENQRSDFAEIAPNRWVWGVRLGERAWEAYRHQMALTSHFAVTSDEVARSLLQGKYPESLELLTSRRSSARSAEGGDEPRKQTGDGDESAGREPATGARRASGARGREAGSEEATVDRPRRDRRRRSSSEEDKALEDKLQEISDEDSVLSAGRRATPVFPRPSSVSPNGSVDDDAFDDDRFLDAVLSSSDEESSERREGEQEAQGGTEEPNNQAEERRDEPAGESGASVEHTRNATARNRHDVHLTMAPQLGAPVQPPLRDVVARTPLSLGAPHKARSRPSVQLRLDREANAPHRSSQERRTREGHPGRVVFSRRGEEASSPSSSQPPDASPRAGVPRPPSEAPLREPASCRRPPGPREDELSLRRHLFPSSPQSRRFQVPHAGIAEKGSSLSAGFPRPLPLLGGGAPVSLPHITVSSPAARRQLRAGSGGTSSPRTSEERRREQDEREVLLSGRVEDVDNLREGAHSEAGNEEGGRREDDGSISPSGQTDRPSRVSSRTLKGGALSNKGKMQTSATADFSKEAKRRRASDPGSLSDAGFTPHGRLLSPRERRRRRSEGSLEGKGGARNKGSHPPDPAPNGDRDGRGLGDAERLQPSSPASASSLHAGTRSEREKKTVAFAGEEDAERREEERRQGEEEERRQREERRPEKRQDGRQDGGPAREDTMSLGHTLAELARQHRETEDSDELRSVSSGTSLEDYLARRDPFRVSTDSETKCRGGEPIPTVRESRVSESPLKPSSLDSQAKLGEDTFSSPLEFDDSGGCPGDFFDVEPANSEAEERPEASGAREGLGGATEKTLRFASTDPAAKAAALGTEVGCSPSPDRADEAATPARLQLALPDASASTLSRGTSLTPLALSATPSRSLAAPHALADGEQAAGPLVLPPAVGSVQRGIQTSLPSSPETRASRRGRSEQARRLARSVSARLPVVTIGARLVEEPIADVQEVLEGEDGPYGESSWSPEHREAATGALASPARSDTGSKQRRYPLRQRLPALKPWLGEYARYGYKDGEWGLIGVSRCVNQDALRTVARDVTVDGVLGAMGGREEKKRQELLRSGRLQELAVDERQQMLRHGQHFKLADSGGEGSGTEGPEGRDLALRVLDAGDKKRGPKERKRRRELKGEEGRGKRERRRRAEDQGKGRGGDSEEREERGRRRRSGEAEGRRRSSDSARERRGDVEEMGDNTRDKAREKRSDNKQEKRHSKGRSEGGSPSDEEREIDKNRKGRRSGEEEGPGGEDNTHASDLTSTTYEEGQDGTRRLFTYKAVTLPTEWFWMNANAEGTLQTALLSRCGTSSHTLLLRLAPGETKPPIDSGDFVHYGVVTSGTGLRVTIGEKEAVLDAESVFFIPHHTVWSLFNRNSEDVDVYLTFWKVQKVKKAVSVPHSQMRGTTSSLEAFFGTLGDHGIRTRLFGPSCQ</sequence>
<feature type="compositionally biased region" description="Basic and acidic residues" evidence="1">
    <location>
        <begin position="927"/>
        <end position="957"/>
    </location>
</feature>
<accession>F0VD08</accession>
<name>F0VD08_NEOCL</name>
<dbReference type="Proteomes" id="UP000007494">
    <property type="component" value="Chromosome V"/>
</dbReference>
<gene>
    <name evidence="2" type="ORF">NCLIV_013160</name>
</gene>
<dbReference type="OrthoDB" id="332389at2759"/>
<dbReference type="EMBL" id="FR823386">
    <property type="protein sequence ID" value="CBZ51523.1"/>
    <property type="molecule type" value="Genomic_DNA"/>
</dbReference>
<feature type="compositionally biased region" description="Low complexity" evidence="1">
    <location>
        <begin position="304"/>
        <end position="316"/>
    </location>
</feature>
<feature type="compositionally biased region" description="Polar residues" evidence="1">
    <location>
        <begin position="974"/>
        <end position="990"/>
    </location>
</feature>
<feature type="compositionally biased region" description="Basic and acidic residues" evidence="1">
    <location>
        <begin position="595"/>
        <end position="610"/>
    </location>
</feature>
<feature type="compositionally biased region" description="Basic and acidic residues" evidence="1">
    <location>
        <begin position="1116"/>
        <end position="1156"/>
    </location>
</feature>
<protein>
    <recommendedName>
        <fullName evidence="4">Cupin domain-containing protein</fullName>
    </recommendedName>
</protein>
<dbReference type="Gene3D" id="2.60.120.10">
    <property type="entry name" value="Jelly Rolls"/>
    <property type="match status" value="1"/>
</dbReference>
<feature type="compositionally biased region" description="Low complexity" evidence="1">
    <location>
        <begin position="241"/>
        <end position="250"/>
    </location>
</feature>
<dbReference type="OMA" id="FFIPHHT"/>
<feature type="compositionally biased region" description="Basic and acidic residues" evidence="1">
    <location>
        <begin position="1191"/>
        <end position="1210"/>
    </location>
</feature>
<keyword evidence="3" id="KW-1185">Reference proteome</keyword>
<evidence type="ECO:0000256" key="1">
    <source>
        <dbReference type="SAM" id="MobiDB-lite"/>
    </source>
</evidence>
<feature type="region of interest" description="Disordered" evidence="1">
    <location>
        <begin position="553"/>
        <end position="1325"/>
    </location>
</feature>
<dbReference type="InterPro" id="IPR011051">
    <property type="entry name" value="RmlC_Cupin_sf"/>
</dbReference>